<evidence type="ECO:0000256" key="1">
    <source>
        <dbReference type="ARBA" id="ARBA00004162"/>
    </source>
</evidence>
<evidence type="ECO:0000313" key="12">
    <source>
        <dbReference type="Proteomes" id="UP000650511"/>
    </source>
</evidence>
<dbReference type="InterPro" id="IPR003369">
    <property type="entry name" value="TatA/B/E"/>
</dbReference>
<comment type="subunit">
    <text evidence="9">The Tat system comprises two distinct complexes: a TatABC complex, containing multiple copies of TatA, TatB and TatC subunits, and a separate TatA complex, containing only TatA subunits. Substrates initially bind to the TatABC complex, which probably triggers association of the separate TatA complex to form the active translocon.</text>
</comment>
<gene>
    <name evidence="9 11" type="primary">tatA</name>
    <name evidence="11" type="ORF">GCM10011354_10370</name>
</gene>
<evidence type="ECO:0000256" key="7">
    <source>
        <dbReference type="ARBA" id="ARBA00023010"/>
    </source>
</evidence>
<evidence type="ECO:0000256" key="8">
    <source>
        <dbReference type="ARBA" id="ARBA00023136"/>
    </source>
</evidence>
<keyword evidence="4 9" id="KW-0812">Transmembrane</keyword>
<keyword evidence="12" id="KW-1185">Reference proteome</keyword>
<organism evidence="11 12">
    <name type="scientific">Egicoccus halophilus</name>
    <dbReference type="NCBI Taxonomy" id="1670830"/>
    <lineage>
        <taxon>Bacteria</taxon>
        <taxon>Bacillati</taxon>
        <taxon>Actinomycetota</taxon>
        <taxon>Nitriliruptoria</taxon>
        <taxon>Egicoccales</taxon>
        <taxon>Egicoccaceae</taxon>
        <taxon>Egicoccus</taxon>
    </lineage>
</organism>
<evidence type="ECO:0000256" key="3">
    <source>
        <dbReference type="ARBA" id="ARBA00022475"/>
    </source>
</evidence>
<keyword evidence="2 9" id="KW-0813">Transport</keyword>
<keyword evidence="3 9" id="KW-1003">Cell membrane</keyword>
<comment type="caution">
    <text evidence="11">The sequence shown here is derived from an EMBL/GenBank/DDBJ whole genome shotgun (WGS) entry which is preliminary data.</text>
</comment>
<dbReference type="GO" id="GO:0008320">
    <property type="term" value="F:protein transmembrane transporter activity"/>
    <property type="evidence" value="ECO:0007669"/>
    <property type="project" value="UniProtKB-UniRule"/>
</dbReference>
<dbReference type="NCBIfam" id="TIGR01411">
    <property type="entry name" value="tatAE"/>
    <property type="match status" value="1"/>
</dbReference>
<reference evidence="11" key="1">
    <citation type="journal article" date="2014" name="Int. J. Syst. Evol. Microbiol.">
        <title>Complete genome sequence of Corynebacterium casei LMG S-19264T (=DSM 44701T), isolated from a smear-ripened cheese.</title>
        <authorList>
            <consortium name="US DOE Joint Genome Institute (JGI-PGF)"/>
            <person name="Walter F."/>
            <person name="Albersmeier A."/>
            <person name="Kalinowski J."/>
            <person name="Ruckert C."/>
        </authorList>
    </citation>
    <scope>NUCLEOTIDE SEQUENCE</scope>
    <source>
        <strain evidence="11">CGMCC 1.14988</strain>
    </source>
</reference>
<evidence type="ECO:0000313" key="11">
    <source>
        <dbReference type="EMBL" id="GGI04693.1"/>
    </source>
</evidence>
<keyword evidence="6 9" id="KW-1133">Transmembrane helix</keyword>
<dbReference type="GO" id="GO:0033281">
    <property type="term" value="C:TAT protein transport complex"/>
    <property type="evidence" value="ECO:0007669"/>
    <property type="project" value="UniProtKB-UniRule"/>
</dbReference>
<feature type="region of interest" description="Disordered" evidence="10">
    <location>
        <begin position="39"/>
        <end position="67"/>
    </location>
</feature>
<comment type="function">
    <text evidence="9">Part of the twin-arginine translocation (Tat) system that transports large folded proteins containing a characteristic twin-arginine motif in their signal peptide across membranes. TatA could form the protein-conducting channel of the Tat system.</text>
</comment>
<dbReference type="GO" id="GO:0043953">
    <property type="term" value="P:protein transport by the Tat complex"/>
    <property type="evidence" value="ECO:0007669"/>
    <property type="project" value="UniProtKB-UniRule"/>
</dbReference>
<sequence length="67" mass="7381">MTMPGGWELIVILFIVLLLFGAKKLPDLAGSVGKSIKEFRKASDEADAESRAREDEQPPAPRRDPES</sequence>
<dbReference type="PANTHER" id="PTHR42982:SF1">
    <property type="entry name" value="SEC-INDEPENDENT PROTEIN TRANSLOCASE PROTEIN TATA"/>
    <property type="match status" value="1"/>
</dbReference>
<keyword evidence="8 9" id="KW-0472">Membrane</keyword>
<dbReference type="AlphaFoldDB" id="A0A8J3EWY8"/>
<evidence type="ECO:0000256" key="6">
    <source>
        <dbReference type="ARBA" id="ARBA00022989"/>
    </source>
</evidence>
<protein>
    <recommendedName>
        <fullName evidence="9">Sec-independent protein translocase protein TatA</fullName>
    </recommendedName>
</protein>
<keyword evidence="7 9" id="KW-0811">Translocation</keyword>
<evidence type="ECO:0000256" key="10">
    <source>
        <dbReference type="SAM" id="MobiDB-lite"/>
    </source>
</evidence>
<keyword evidence="5 9" id="KW-0653">Protein transport</keyword>
<name>A0A8J3EWY8_9ACTN</name>
<dbReference type="RefSeq" id="WP_130649746.1">
    <property type="nucleotide sequence ID" value="NZ_BMHA01000003.1"/>
</dbReference>
<evidence type="ECO:0000256" key="9">
    <source>
        <dbReference type="HAMAP-Rule" id="MF_00236"/>
    </source>
</evidence>
<proteinExistence type="inferred from homology"/>
<comment type="similarity">
    <text evidence="9">Belongs to the TatA/E family.</text>
</comment>
<dbReference type="Gene3D" id="1.20.5.3310">
    <property type="match status" value="1"/>
</dbReference>
<dbReference type="EMBL" id="BMHA01000003">
    <property type="protein sequence ID" value="GGI04693.1"/>
    <property type="molecule type" value="Genomic_DNA"/>
</dbReference>
<dbReference type="Pfam" id="PF02416">
    <property type="entry name" value="TatA_B_E"/>
    <property type="match status" value="1"/>
</dbReference>
<accession>A0A8J3EWY8</accession>
<comment type="subcellular location">
    <subcellularLocation>
        <location evidence="1 9">Cell membrane</location>
        <topology evidence="1 9">Single-pass membrane protein</topology>
    </subcellularLocation>
</comment>
<dbReference type="Proteomes" id="UP000650511">
    <property type="component" value="Unassembled WGS sequence"/>
</dbReference>
<evidence type="ECO:0000256" key="5">
    <source>
        <dbReference type="ARBA" id="ARBA00022927"/>
    </source>
</evidence>
<evidence type="ECO:0000256" key="2">
    <source>
        <dbReference type="ARBA" id="ARBA00022448"/>
    </source>
</evidence>
<dbReference type="PANTHER" id="PTHR42982">
    <property type="entry name" value="SEC-INDEPENDENT PROTEIN TRANSLOCASE PROTEIN TATA"/>
    <property type="match status" value="1"/>
</dbReference>
<reference evidence="11" key="2">
    <citation type="submission" date="2020-09" db="EMBL/GenBank/DDBJ databases">
        <authorList>
            <person name="Sun Q."/>
            <person name="Zhou Y."/>
        </authorList>
    </citation>
    <scope>NUCLEOTIDE SEQUENCE</scope>
    <source>
        <strain evidence="11">CGMCC 1.14988</strain>
    </source>
</reference>
<evidence type="ECO:0000256" key="4">
    <source>
        <dbReference type="ARBA" id="ARBA00022692"/>
    </source>
</evidence>
<dbReference type="HAMAP" id="MF_00236">
    <property type="entry name" value="TatA_E"/>
    <property type="match status" value="1"/>
</dbReference>
<dbReference type="InterPro" id="IPR006312">
    <property type="entry name" value="TatA/E"/>
</dbReference>